<sequence>MSKTFIQLSHLKQAATPPHPLPQSILLALVCEAWPFVLKAKIKKPGAEFHLSPGWEKTAMEVLGQLFTCFEQDPATHKCLRAYMAKWKRGRRLLTEDCSVDDSLKILELMQYRKLKYQFNHCHPKAVSVQQIPVSVNSMGRLETGIRYGYPRDGSCWHVTSQSHWHLSPKPKGFHKQLGQHPGEAPGQCLKRMIAAIETVLEPMPDREHAQPHWKCPAPSHALVVKREKIFEHLREATRWKFESFRSPLAPDPQTAAFFGDTPTLENQTVQNVLSSLIAEFYTGELPPVIIHMLILEFQKARKILHLNQTGEKFLRSMKRGYGKLHGNDLPGPDYTLFDQCKKAAARAKCKIYLLLPKSSTGMGGLEYIPLKYVRINRKEHCLYRRGSRSEEDGGGPDDKFDLGEIRLVCCAPASWELENPR</sequence>
<gene>
    <name evidence="1" type="ORF">AW736_01595</name>
</gene>
<accession>A0A178IPY2</accession>
<evidence type="ECO:0000313" key="2">
    <source>
        <dbReference type="Proteomes" id="UP000078486"/>
    </source>
</evidence>
<keyword evidence="2" id="KW-1185">Reference proteome</keyword>
<dbReference type="STRING" id="1184151.AW736_01595"/>
<dbReference type="EMBL" id="LRRQ01000015">
    <property type="protein sequence ID" value="OAM91761.1"/>
    <property type="molecule type" value="Genomic_DNA"/>
</dbReference>
<protein>
    <submittedName>
        <fullName evidence="1">Uncharacterized protein</fullName>
    </submittedName>
</protein>
<comment type="caution">
    <text evidence="1">The sequence shown here is derived from an EMBL/GenBank/DDBJ whole genome shotgun (WGS) entry which is preliminary data.</text>
</comment>
<reference evidence="1 2" key="1">
    <citation type="submission" date="2016-01" db="EMBL/GenBank/DDBJ databases">
        <title>High potential of lignocellulose degradation of a new Verrucomicrobia species.</title>
        <authorList>
            <person name="Wang Y."/>
            <person name="Shi Y."/>
            <person name="Qiu Z."/>
            <person name="Liu S."/>
            <person name="Yang H."/>
        </authorList>
    </citation>
    <scope>NUCLEOTIDE SEQUENCE [LARGE SCALE GENOMIC DNA]</scope>
    <source>
        <strain evidence="1 2">TSB47</strain>
    </source>
</reference>
<evidence type="ECO:0000313" key="1">
    <source>
        <dbReference type="EMBL" id="OAM91761.1"/>
    </source>
</evidence>
<dbReference type="AlphaFoldDB" id="A0A178IPY2"/>
<proteinExistence type="predicted"/>
<name>A0A178IPY2_9BACT</name>
<organism evidence="1 2">
    <name type="scientific">Termitidicoccus mucosus</name>
    <dbReference type="NCBI Taxonomy" id="1184151"/>
    <lineage>
        <taxon>Bacteria</taxon>
        <taxon>Pseudomonadati</taxon>
        <taxon>Verrucomicrobiota</taxon>
        <taxon>Opitutia</taxon>
        <taxon>Opitutales</taxon>
        <taxon>Opitutaceae</taxon>
        <taxon>Termitidicoccus</taxon>
    </lineage>
</organism>
<dbReference type="RefSeq" id="WP_068768530.1">
    <property type="nucleotide sequence ID" value="NZ_CP109796.1"/>
</dbReference>
<dbReference type="Proteomes" id="UP000078486">
    <property type="component" value="Unassembled WGS sequence"/>
</dbReference>